<feature type="transmembrane region" description="Helical" evidence="2">
    <location>
        <begin position="269"/>
        <end position="290"/>
    </location>
</feature>
<keyword evidence="4" id="KW-1185">Reference proteome</keyword>
<name>A0ABQ9GAC9_9NEOP</name>
<evidence type="ECO:0000313" key="3">
    <source>
        <dbReference type="EMBL" id="KAJ8869223.1"/>
    </source>
</evidence>
<feature type="region of interest" description="Disordered" evidence="1">
    <location>
        <begin position="138"/>
        <end position="179"/>
    </location>
</feature>
<keyword evidence="2" id="KW-1133">Transmembrane helix</keyword>
<keyword evidence="2" id="KW-0812">Transmembrane</keyword>
<sequence length="759" mass="86423">MLRGSYETWRNELKIVVLSPPPPGPSIAGRNASQPSLNVHLAEQHCGAIPRLTRFDQRGGGESELRKPVLIGSALALCQSIPTWRHVRVDGKGREITKLQTTFTEFLSFGAIHADEGWTKGKMRNCLPYREIQQRHAGTPFAGTRANSKPSITCSIQSDAKPRSHNAAQPIRERECPPAQLSSSPLRLLFTGTEDKADLSCPYSSILLLSVVLVSVYPLIIVLLVLATPDTPTVLWVVYYWLAVGQWRSALTVNQFMCRYRADLDNVKFGALFIVIFLSLSHLCPEASFYHRVTTRQLLRTGEMVGILESFNLVVFILLNSAQLFAATCVIEVKSCVGLCIYTYPRPIGPGHTGHAYCTLRRLLLAGRRPMDSLLDYAPINVSLQRFTLGQQPMDKRLNSPNFPIPIFKAVESILWSKHARFLNLVQRAGLAFCSRSPGTHRAGYFEDSFRNKLDSTILCVLEPHLVVHWPRPQFHRRPGRTVLRQNFTVVYVLEQATFFHWLLRRDETTPFLTELHVIGAHNCEVFIHWRRVTQDVKLPVVGRQQCDLAERQAARETTLLAKNTTKLSDGEDWSHDLHRRTNRIATCIALHEKNRTCSISSFRARCALHENLRKKFSVKVGISRTIGTRLASEVSMEQRWNASEGETRRSPRKPADQRHRPARFPLKKIRSEPAGDRTKFTLVDLGRIGWKGLINVTQCYTCRLIRRRFTNKLTTRDRCISRKYFKATCTPKHFCSYALSWLDDFKCHVLQVSAHESW</sequence>
<feature type="transmembrane region" description="Helical" evidence="2">
    <location>
        <begin position="310"/>
        <end position="331"/>
    </location>
</feature>
<feature type="transmembrane region" description="Helical" evidence="2">
    <location>
        <begin position="206"/>
        <end position="226"/>
    </location>
</feature>
<dbReference type="EMBL" id="JARBHB010000014">
    <property type="protein sequence ID" value="KAJ8869223.1"/>
    <property type="molecule type" value="Genomic_DNA"/>
</dbReference>
<proteinExistence type="predicted"/>
<dbReference type="Proteomes" id="UP001159363">
    <property type="component" value="Chromosome 13"/>
</dbReference>
<protein>
    <submittedName>
        <fullName evidence="3">Uncharacterized protein</fullName>
    </submittedName>
</protein>
<keyword evidence="2" id="KW-0472">Membrane</keyword>
<comment type="caution">
    <text evidence="3">The sequence shown here is derived from an EMBL/GenBank/DDBJ whole genome shotgun (WGS) entry which is preliminary data.</text>
</comment>
<evidence type="ECO:0000256" key="2">
    <source>
        <dbReference type="SAM" id="Phobius"/>
    </source>
</evidence>
<evidence type="ECO:0000313" key="4">
    <source>
        <dbReference type="Proteomes" id="UP001159363"/>
    </source>
</evidence>
<reference evidence="3 4" key="1">
    <citation type="submission" date="2023-02" db="EMBL/GenBank/DDBJ databases">
        <title>LHISI_Scaffold_Assembly.</title>
        <authorList>
            <person name="Stuart O.P."/>
            <person name="Cleave R."/>
            <person name="Magrath M.J.L."/>
            <person name="Mikheyev A.S."/>
        </authorList>
    </citation>
    <scope>NUCLEOTIDE SEQUENCE [LARGE SCALE GENOMIC DNA]</scope>
    <source>
        <strain evidence="3">Daus_M_001</strain>
        <tissue evidence="3">Leg muscle</tissue>
    </source>
</reference>
<gene>
    <name evidence="3" type="ORF">PR048_030795</name>
</gene>
<feature type="compositionally biased region" description="Polar residues" evidence="1">
    <location>
        <begin position="145"/>
        <end position="158"/>
    </location>
</feature>
<accession>A0ABQ9GAC9</accession>
<evidence type="ECO:0000256" key="1">
    <source>
        <dbReference type="SAM" id="MobiDB-lite"/>
    </source>
</evidence>
<feature type="region of interest" description="Disordered" evidence="1">
    <location>
        <begin position="638"/>
        <end position="664"/>
    </location>
</feature>
<feature type="compositionally biased region" description="Basic and acidic residues" evidence="1">
    <location>
        <begin position="646"/>
        <end position="660"/>
    </location>
</feature>
<organism evidence="3 4">
    <name type="scientific">Dryococelus australis</name>
    <dbReference type="NCBI Taxonomy" id="614101"/>
    <lineage>
        <taxon>Eukaryota</taxon>
        <taxon>Metazoa</taxon>
        <taxon>Ecdysozoa</taxon>
        <taxon>Arthropoda</taxon>
        <taxon>Hexapoda</taxon>
        <taxon>Insecta</taxon>
        <taxon>Pterygota</taxon>
        <taxon>Neoptera</taxon>
        <taxon>Polyneoptera</taxon>
        <taxon>Phasmatodea</taxon>
        <taxon>Verophasmatodea</taxon>
        <taxon>Anareolatae</taxon>
        <taxon>Phasmatidae</taxon>
        <taxon>Eurycanthinae</taxon>
        <taxon>Dryococelus</taxon>
    </lineage>
</organism>